<keyword evidence="5" id="KW-0472">Membrane</keyword>
<dbReference type="EMBL" id="JAGUCO010000006">
    <property type="protein sequence ID" value="MBS2098711.1"/>
    <property type="molecule type" value="Genomic_DNA"/>
</dbReference>
<dbReference type="Gene3D" id="2.40.10.350">
    <property type="entry name" value="Rod shape-determining protein MreC, domain 2"/>
    <property type="match status" value="1"/>
</dbReference>
<keyword evidence="5" id="KW-1133">Transmembrane helix</keyword>
<organism evidence="7 8">
    <name type="scientific">Carboxylicivirga linearis</name>
    <dbReference type="NCBI Taxonomy" id="1628157"/>
    <lineage>
        <taxon>Bacteria</taxon>
        <taxon>Pseudomonadati</taxon>
        <taxon>Bacteroidota</taxon>
        <taxon>Bacteroidia</taxon>
        <taxon>Marinilabiliales</taxon>
        <taxon>Marinilabiliaceae</taxon>
        <taxon>Carboxylicivirga</taxon>
    </lineage>
</organism>
<dbReference type="InterPro" id="IPR042177">
    <property type="entry name" value="Cell/Rod_1"/>
</dbReference>
<dbReference type="RefSeq" id="WP_212215955.1">
    <property type="nucleotide sequence ID" value="NZ_JAGUCO010000006.1"/>
</dbReference>
<evidence type="ECO:0000313" key="7">
    <source>
        <dbReference type="EMBL" id="MBS2098711.1"/>
    </source>
</evidence>
<dbReference type="InterPro" id="IPR055342">
    <property type="entry name" value="MreC_beta-barrel_core"/>
</dbReference>
<comment type="similarity">
    <text evidence="1">Belongs to the MreC family.</text>
</comment>
<evidence type="ECO:0000259" key="6">
    <source>
        <dbReference type="Pfam" id="PF04085"/>
    </source>
</evidence>
<dbReference type="PANTHER" id="PTHR34138:SF1">
    <property type="entry name" value="CELL SHAPE-DETERMINING PROTEIN MREC"/>
    <property type="match status" value="1"/>
</dbReference>
<dbReference type="InterPro" id="IPR042175">
    <property type="entry name" value="Cell/Rod_MreC_2"/>
</dbReference>
<accession>A0ABS5JWI9</accession>
<dbReference type="Proteomes" id="UP000708576">
    <property type="component" value="Unassembled WGS sequence"/>
</dbReference>
<comment type="caution">
    <text evidence="7">The sequence shown here is derived from an EMBL/GenBank/DDBJ whole genome shotgun (WGS) entry which is preliminary data.</text>
</comment>
<evidence type="ECO:0000256" key="5">
    <source>
        <dbReference type="SAM" id="Phobius"/>
    </source>
</evidence>
<protein>
    <recommendedName>
        <fullName evidence="2">Cell shape-determining protein MreC</fullName>
    </recommendedName>
    <alternativeName>
        <fullName evidence="4">Cell shape protein MreC</fullName>
    </alternativeName>
</protein>
<evidence type="ECO:0000313" key="8">
    <source>
        <dbReference type="Proteomes" id="UP000708576"/>
    </source>
</evidence>
<dbReference type="InterPro" id="IPR007221">
    <property type="entry name" value="MreC"/>
</dbReference>
<evidence type="ECO:0000256" key="4">
    <source>
        <dbReference type="ARBA" id="ARBA00032089"/>
    </source>
</evidence>
<reference evidence="7 8" key="1">
    <citation type="journal article" date="2015" name="Int. J. Syst. Evol. Microbiol.">
        <title>Carboxylicivirga linearis sp. nov., isolated from a sea cucumber culture pond.</title>
        <authorList>
            <person name="Wang F.Q."/>
            <person name="Zhou Y.X."/>
            <person name="Lin X.Z."/>
            <person name="Chen G.J."/>
            <person name="Du Z.J."/>
        </authorList>
    </citation>
    <scope>NUCLEOTIDE SEQUENCE [LARGE SCALE GENOMIC DNA]</scope>
    <source>
        <strain evidence="7 8">FB218</strain>
    </source>
</reference>
<gene>
    <name evidence="7" type="primary">mreC</name>
    <name evidence="7" type="ORF">KEM10_10510</name>
</gene>
<proteinExistence type="inferred from homology"/>
<sequence>MRSIIRFIIKNHFTILFVLIELISLLFVINYNSYQRSVFLSSSNHVTGGLYESYSNSTEYLMLKQINNELAQENAYLRSRLPESFKASRDYFNLVFDSLSQQEYVYRAAKVINNSTNKRFNYLTLNKGRNHGLEAEMGVISSKGVVGIVKNISDNYSTVISILNTRLKISAKLKSSGYFGALEWNGGNYQFAHLREIPRHAKVNVGDLIVTSGYSSIFPSDILIGHVEEVTLNQGESFYDIKVKLSVDYKNLSYVEVIGHPLKEEQLELEQETEND</sequence>
<keyword evidence="3" id="KW-0133">Cell shape</keyword>
<evidence type="ECO:0000256" key="2">
    <source>
        <dbReference type="ARBA" id="ARBA00013855"/>
    </source>
</evidence>
<keyword evidence="5" id="KW-0812">Transmembrane</keyword>
<keyword evidence="8" id="KW-1185">Reference proteome</keyword>
<name>A0ABS5JWI9_9BACT</name>
<dbReference type="NCBIfam" id="NF010532">
    <property type="entry name" value="PRK13922.9-3"/>
    <property type="match status" value="1"/>
</dbReference>
<evidence type="ECO:0000256" key="3">
    <source>
        <dbReference type="ARBA" id="ARBA00022960"/>
    </source>
</evidence>
<dbReference type="PANTHER" id="PTHR34138">
    <property type="entry name" value="CELL SHAPE-DETERMINING PROTEIN MREC"/>
    <property type="match status" value="1"/>
</dbReference>
<feature type="domain" description="Rod shape-determining protein MreC beta-barrel core" evidence="6">
    <location>
        <begin position="111"/>
        <end position="258"/>
    </location>
</feature>
<dbReference type="Pfam" id="PF04085">
    <property type="entry name" value="MreC"/>
    <property type="match status" value="1"/>
</dbReference>
<evidence type="ECO:0000256" key="1">
    <source>
        <dbReference type="ARBA" id="ARBA00009369"/>
    </source>
</evidence>
<dbReference type="Gene3D" id="2.40.10.340">
    <property type="entry name" value="Rod shape-determining protein MreC, domain 1"/>
    <property type="match status" value="1"/>
</dbReference>
<feature type="transmembrane region" description="Helical" evidence="5">
    <location>
        <begin position="12"/>
        <end position="31"/>
    </location>
</feature>